<protein>
    <submittedName>
        <fullName evidence="6">Transmembrane protein c2orf18-like</fullName>
    </submittedName>
</protein>
<dbReference type="InterPro" id="IPR007271">
    <property type="entry name" value="Nuc_sug_transpt"/>
</dbReference>
<reference evidence="6 7" key="1">
    <citation type="submission" date="2014-06" db="EMBL/GenBank/DDBJ databases">
        <authorList>
            <person name="Swart Estienne"/>
        </authorList>
    </citation>
    <scope>NUCLEOTIDE SEQUENCE [LARGE SCALE GENOMIC DNA]</scope>
    <source>
        <strain evidence="6 7">130c</strain>
    </source>
</reference>
<keyword evidence="7" id="KW-1185">Reference proteome</keyword>
<dbReference type="OMA" id="WDSFSWL"/>
<feature type="transmembrane region" description="Helical" evidence="5">
    <location>
        <begin position="71"/>
        <end position="94"/>
    </location>
</feature>
<proteinExistence type="predicted"/>
<feature type="transmembrane region" description="Helical" evidence="5">
    <location>
        <begin position="236"/>
        <end position="258"/>
    </location>
</feature>
<evidence type="ECO:0000313" key="7">
    <source>
        <dbReference type="Proteomes" id="UP000039865"/>
    </source>
</evidence>
<feature type="transmembrane region" description="Helical" evidence="5">
    <location>
        <begin position="115"/>
        <end position="139"/>
    </location>
</feature>
<evidence type="ECO:0000256" key="2">
    <source>
        <dbReference type="ARBA" id="ARBA00022692"/>
    </source>
</evidence>
<dbReference type="EMBL" id="CCKQ01008532">
    <property type="protein sequence ID" value="CDW79995.1"/>
    <property type="molecule type" value="Genomic_DNA"/>
</dbReference>
<dbReference type="GO" id="GO:0015165">
    <property type="term" value="F:pyrimidine nucleotide-sugar transmembrane transporter activity"/>
    <property type="evidence" value="ECO:0007669"/>
    <property type="project" value="InterPro"/>
</dbReference>
<evidence type="ECO:0000313" key="6">
    <source>
        <dbReference type="EMBL" id="CDW79995.1"/>
    </source>
</evidence>
<evidence type="ECO:0000256" key="4">
    <source>
        <dbReference type="ARBA" id="ARBA00023136"/>
    </source>
</evidence>
<organism evidence="6 7">
    <name type="scientific">Stylonychia lemnae</name>
    <name type="common">Ciliate</name>
    <dbReference type="NCBI Taxonomy" id="5949"/>
    <lineage>
        <taxon>Eukaryota</taxon>
        <taxon>Sar</taxon>
        <taxon>Alveolata</taxon>
        <taxon>Ciliophora</taxon>
        <taxon>Intramacronucleata</taxon>
        <taxon>Spirotrichea</taxon>
        <taxon>Stichotrichia</taxon>
        <taxon>Sporadotrichida</taxon>
        <taxon>Oxytrichidae</taxon>
        <taxon>Stylonychinae</taxon>
        <taxon>Stylonychia</taxon>
    </lineage>
</organism>
<feature type="transmembrane region" description="Helical" evidence="5">
    <location>
        <begin position="348"/>
        <end position="367"/>
    </location>
</feature>
<dbReference type="Proteomes" id="UP000039865">
    <property type="component" value="Unassembled WGS sequence"/>
</dbReference>
<gene>
    <name evidence="6" type="primary">Contig622.g687</name>
    <name evidence="6" type="ORF">STYLEM_8987</name>
</gene>
<keyword evidence="3 5" id="KW-1133">Transmembrane helix</keyword>
<feature type="transmembrane region" description="Helical" evidence="5">
    <location>
        <begin position="145"/>
        <end position="166"/>
    </location>
</feature>
<keyword evidence="4 5" id="KW-0472">Membrane</keyword>
<evidence type="ECO:0000256" key="3">
    <source>
        <dbReference type="ARBA" id="ARBA00022989"/>
    </source>
</evidence>
<dbReference type="InterPro" id="IPR037185">
    <property type="entry name" value="EmrE-like"/>
</dbReference>
<keyword evidence="2 5" id="KW-0812">Transmembrane</keyword>
<dbReference type="PANTHER" id="PTHR13146">
    <property type="match status" value="1"/>
</dbReference>
<feature type="transmembrane region" description="Helical" evidence="5">
    <location>
        <begin position="175"/>
        <end position="193"/>
    </location>
</feature>
<dbReference type="AlphaFoldDB" id="A0A078ACL5"/>
<feature type="transmembrane region" description="Helical" evidence="5">
    <location>
        <begin position="327"/>
        <end position="342"/>
    </location>
</feature>
<dbReference type="InParanoid" id="A0A078ACL5"/>
<name>A0A078ACL5_STYLE</name>
<dbReference type="PANTHER" id="PTHR13146:SF0">
    <property type="entry name" value="SOLUTE CARRIER FAMILY 35 MEMBER F6"/>
    <property type="match status" value="1"/>
</dbReference>
<dbReference type="SUPFAM" id="SSF103481">
    <property type="entry name" value="Multidrug resistance efflux transporter EmrE"/>
    <property type="match status" value="1"/>
</dbReference>
<dbReference type="OrthoDB" id="300580at2759"/>
<sequence length="405" mass="46606">MNQLTQEELAQTNGRLDNQSKLYVQPKLSRLQFYLLMAFYLIAGGMVTITLKVQNIQISQVDGKPFQWQHPFVQVLFMFIGEMTSGLIYISLFRKSFKAQRLSRMSSFDNTQKEVANPFVYAIPASTDTIASFMVFFGLTQIQASVYQMMKGFIVVVTAILSVVFLKRQQYYHHFIGIFLVVLGVGTVGFSAYFRSNEAESSNLIMGMLFVLGGQTFQAFHLVIQDHYLKKYDIHQFQLIGWEGIWGIVILSVLLPIFQQIPCDQPYCVNGKIEDSVLAFNEILSNWYLALFIFLYFLAIAFYNGLGITITKYASCVHQTVTDQSRVLLVWTFFILYPGIAQEEFRTLQFLGFCIIVTGNFIYNEIIRLNKESKMFKDDDELLENDSNEFQQTSKQSLIPKNQLQ</sequence>
<dbReference type="GO" id="GO:0000139">
    <property type="term" value="C:Golgi membrane"/>
    <property type="evidence" value="ECO:0007669"/>
    <property type="project" value="InterPro"/>
</dbReference>
<accession>A0A078ACL5</accession>
<dbReference type="Pfam" id="PF04142">
    <property type="entry name" value="Nuc_sug_transp"/>
    <property type="match status" value="1"/>
</dbReference>
<evidence type="ECO:0000256" key="5">
    <source>
        <dbReference type="SAM" id="Phobius"/>
    </source>
</evidence>
<evidence type="ECO:0000256" key="1">
    <source>
        <dbReference type="ARBA" id="ARBA00004141"/>
    </source>
</evidence>
<feature type="transmembrane region" description="Helical" evidence="5">
    <location>
        <begin position="287"/>
        <end position="306"/>
    </location>
</feature>
<feature type="transmembrane region" description="Helical" evidence="5">
    <location>
        <begin position="31"/>
        <end position="51"/>
    </location>
</feature>
<comment type="subcellular location">
    <subcellularLocation>
        <location evidence="1">Membrane</location>
        <topology evidence="1">Multi-pass membrane protein</topology>
    </subcellularLocation>
</comment>
<feature type="transmembrane region" description="Helical" evidence="5">
    <location>
        <begin position="205"/>
        <end position="224"/>
    </location>
</feature>